<dbReference type="EMBL" id="ANAH02000011">
    <property type="protein sequence ID" value="EPX60680.1"/>
    <property type="molecule type" value="Genomic_DNA"/>
</dbReference>
<organism evidence="2 3">
    <name type="scientific">Cystobacter fuscus (strain ATCC 25194 / DSM 2262 / NBRC 100088 / M29)</name>
    <dbReference type="NCBI Taxonomy" id="1242864"/>
    <lineage>
        <taxon>Bacteria</taxon>
        <taxon>Pseudomonadati</taxon>
        <taxon>Myxococcota</taxon>
        <taxon>Myxococcia</taxon>
        <taxon>Myxococcales</taxon>
        <taxon>Cystobacterineae</taxon>
        <taxon>Archangiaceae</taxon>
        <taxon>Cystobacter</taxon>
    </lineage>
</organism>
<keyword evidence="3" id="KW-1185">Reference proteome</keyword>
<dbReference type="PANTHER" id="PTHR21666:SF270">
    <property type="entry name" value="MUREIN HYDROLASE ACTIVATOR ENVC"/>
    <property type="match status" value="1"/>
</dbReference>
<name>S9P8C9_CYSF2</name>
<dbReference type="Gene3D" id="2.60.40.1590">
    <property type="entry name" value="Peptidoglycan hydrolase domains"/>
    <property type="match status" value="1"/>
</dbReference>
<dbReference type="InterPro" id="IPR016047">
    <property type="entry name" value="M23ase_b-sheet_dom"/>
</dbReference>
<evidence type="ECO:0000313" key="3">
    <source>
        <dbReference type="Proteomes" id="UP000011682"/>
    </source>
</evidence>
<dbReference type="InterPro" id="IPR011055">
    <property type="entry name" value="Dup_hybrid_motif"/>
</dbReference>
<protein>
    <submittedName>
        <fullName evidence="2">Peptidase, M23/M37 family</fullName>
    </submittedName>
</protein>
<evidence type="ECO:0000313" key="2">
    <source>
        <dbReference type="EMBL" id="EPX60680.1"/>
    </source>
</evidence>
<gene>
    <name evidence="2" type="ORF">D187_001329</name>
</gene>
<dbReference type="Gene3D" id="2.70.70.10">
    <property type="entry name" value="Glucose Permease (Domain IIA)"/>
    <property type="match status" value="1"/>
</dbReference>
<dbReference type="SUPFAM" id="SSF51261">
    <property type="entry name" value="Duplicated hybrid motif"/>
    <property type="match status" value="1"/>
</dbReference>
<dbReference type="GO" id="GO:0004222">
    <property type="term" value="F:metalloendopeptidase activity"/>
    <property type="evidence" value="ECO:0007669"/>
    <property type="project" value="TreeGrafter"/>
</dbReference>
<proteinExistence type="predicted"/>
<feature type="domain" description="M23ase beta-sheet core" evidence="1">
    <location>
        <begin position="226"/>
        <end position="319"/>
    </location>
</feature>
<dbReference type="InterPro" id="IPR050570">
    <property type="entry name" value="Cell_wall_metabolism_enzyme"/>
</dbReference>
<evidence type="ECO:0000259" key="1">
    <source>
        <dbReference type="Pfam" id="PF01551"/>
    </source>
</evidence>
<dbReference type="Pfam" id="PF01551">
    <property type="entry name" value="Peptidase_M23"/>
    <property type="match status" value="1"/>
</dbReference>
<dbReference type="PANTHER" id="PTHR21666">
    <property type="entry name" value="PEPTIDASE-RELATED"/>
    <property type="match status" value="1"/>
</dbReference>
<comment type="caution">
    <text evidence="2">The sequence shown here is derived from an EMBL/GenBank/DDBJ whole genome shotgun (WGS) entry which is preliminary data.</text>
</comment>
<dbReference type="Proteomes" id="UP000011682">
    <property type="component" value="Unassembled WGS sequence"/>
</dbReference>
<dbReference type="AlphaFoldDB" id="S9P8C9"/>
<dbReference type="CDD" id="cd12797">
    <property type="entry name" value="M23_peptidase"/>
    <property type="match status" value="1"/>
</dbReference>
<sequence>MNAKSSATPRTKRRAPPPLEMVCWESPDFRLITGGMSSPVIVCLWLRFARRLLPLALGLVALGAEARPSLSVQPRTAKPGDPVLITLRGFETPPTGTLDGRALRFFKARDTFQALVGLSVEQPVGTVDVKVVGPESAGGEPVELVERLQVVTPGYPERRLQVASKYIEPPESVKARLAEDQAALTAAFSQELSPLLFQRNFAWPRRKRITAHFGDRRSFNGKLQRQHFGTDIAGAMGAPIRAANDGVVVMTRDNYSEGNSVLVYHGGGLYTTYFHLSGFSVKEGAKVKQGQKLGVVGRTGRVTGPHLHWGVKIDGVWVDSETLLKLDFFAPP</sequence>
<accession>S9P8C9</accession>
<dbReference type="eggNOG" id="COG0739">
    <property type="taxonomic scope" value="Bacteria"/>
</dbReference>
<reference evidence="2" key="1">
    <citation type="submission" date="2013-05" db="EMBL/GenBank/DDBJ databases">
        <title>Genome assembly of Cystobacter fuscus DSM 2262.</title>
        <authorList>
            <person name="Sharma G."/>
            <person name="Khatri I."/>
            <person name="Kaur C."/>
            <person name="Mayilraj S."/>
            <person name="Subramanian S."/>
        </authorList>
    </citation>
    <scope>NUCLEOTIDE SEQUENCE [LARGE SCALE GENOMIC DNA]</scope>
    <source>
        <strain evidence="2">DSM 2262</strain>
    </source>
</reference>